<evidence type="ECO:0000256" key="3">
    <source>
        <dbReference type="ARBA" id="ARBA00022475"/>
    </source>
</evidence>
<comment type="similarity">
    <text evidence="8">Belongs to the exbB/tolQ family.</text>
</comment>
<comment type="subcellular location">
    <subcellularLocation>
        <location evidence="1">Cell membrane</location>
        <topology evidence="1">Multi-pass membrane protein</topology>
    </subcellularLocation>
    <subcellularLocation>
        <location evidence="8">Membrane</location>
        <topology evidence="8">Multi-pass membrane protein</topology>
    </subcellularLocation>
</comment>
<keyword evidence="12" id="KW-1185">Reference proteome</keyword>
<proteinExistence type="inferred from homology"/>
<keyword evidence="3" id="KW-1003">Cell membrane</keyword>
<evidence type="ECO:0000256" key="9">
    <source>
        <dbReference type="SAM" id="Phobius"/>
    </source>
</evidence>
<protein>
    <submittedName>
        <fullName evidence="11">Outer membrane transport energization protein ExbB</fullName>
    </submittedName>
</protein>
<keyword evidence="6 9" id="KW-1133">Transmembrane helix</keyword>
<evidence type="ECO:0000256" key="7">
    <source>
        <dbReference type="ARBA" id="ARBA00023136"/>
    </source>
</evidence>
<dbReference type="GO" id="GO:0005886">
    <property type="term" value="C:plasma membrane"/>
    <property type="evidence" value="ECO:0007669"/>
    <property type="project" value="UniProtKB-SubCell"/>
</dbReference>
<keyword evidence="5 8" id="KW-0653">Protein transport</keyword>
<dbReference type="OrthoDB" id="4045at2"/>
<evidence type="ECO:0000256" key="6">
    <source>
        <dbReference type="ARBA" id="ARBA00022989"/>
    </source>
</evidence>
<evidence type="ECO:0000256" key="5">
    <source>
        <dbReference type="ARBA" id="ARBA00022927"/>
    </source>
</evidence>
<feature type="transmembrane region" description="Helical" evidence="9">
    <location>
        <begin position="159"/>
        <end position="180"/>
    </location>
</feature>
<evidence type="ECO:0000256" key="2">
    <source>
        <dbReference type="ARBA" id="ARBA00022448"/>
    </source>
</evidence>
<feature type="transmembrane region" description="Helical" evidence="9">
    <location>
        <begin position="15"/>
        <end position="36"/>
    </location>
</feature>
<reference evidence="11 12" key="1">
    <citation type="submission" date="2017-01" db="EMBL/GenBank/DDBJ databases">
        <authorList>
            <person name="Varghese N."/>
            <person name="Submissions S."/>
        </authorList>
    </citation>
    <scope>NUCLEOTIDE SEQUENCE [LARGE SCALE GENOMIC DNA]</scope>
    <source>
        <strain evidence="11 12">ATCC 35905</strain>
    </source>
</reference>
<comment type="caution">
    <text evidence="11">The sequence shown here is derived from an EMBL/GenBank/DDBJ whole genome shotgun (WGS) entry which is preliminary data.</text>
</comment>
<dbReference type="PANTHER" id="PTHR30625:SF15">
    <property type="entry name" value="BIOPOLYMER TRANSPORT PROTEIN EXBB"/>
    <property type="match status" value="1"/>
</dbReference>
<evidence type="ECO:0000259" key="10">
    <source>
        <dbReference type="Pfam" id="PF01618"/>
    </source>
</evidence>
<accession>A0A8G2FI48</accession>
<evidence type="ECO:0000256" key="4">
    <source>
        <dbReference type="ARBA" id="ARBA00022692"/>
    </source>
</evidence>
<sequence length="225" mass="24130">MTIAYIIHLANYSDGVLYVLAILFLIAAGVTLDRLWHLRRAIMRGDTIVARISAMGSLAANDLAALRDFAGHQPEAPLLDTALHHQSVSDAAVMGQRIDEAIMLVAPRLDRRLWILDTIVTLAPLLGLFGTIIGMFHAFSVLAKPGHAPAQVTGGVADALVATAFGILIAMLGLAAFNLLSNQIRLILHQLETIKTMILNRTDGTTLIPLVRPNPAARAAEPSRA</sequence>
<dbReference type="EMBL" id="FTNE01000039">
    <property type="protein sequence ID" value="SIR48974.1"/>
    <property type="molecule type" value="Genomic_DNA"/>
</dbReference>
<dbReference type="InterPro" id="IPR002898">
    <property type="entry name" value="MotA_ExbB_proton_chnl"/>
</dbReference>
<evidence type="ECO:0000256" key="1">
    <source>
        <dbReference type="ARBA" id="ARBA00004651"/>
    </source>
</evidence>
<organism evidence="11 12">
    <name type="scientific">Acidiphilium rubrum</name>
    <dbReference type="NCBI Taxonomy" id="526"/>
    <lineage>
        <taxon>Bacteria</taxon>
        <taxon>Pseudomonadati</taxon>
        <taxon>Pseudomonadota</taxon>
        <taxon>Alphaproteobacteria</taxon>
        <taxon>Acetobacterales</taxon>
        <taxon>Acidocellaceae</taxon>
        <taxon>Acidiphilium</taxon>
    </lineage>
</organism>
<dbReference type="RefSeq" id="WP_029313740.1">
    <property type="nucleotide sequence ID" value="NZ_FTNE01000039.1"/>
</dbReference>
<name>A0A8G2FI48_ACIRU</name>
<dbReference type="Pfam" id="PF01618">
    <property type="entry name" value="MotA_ExbB"/>
    <property type="match status" value="1"/>
</dbReference>
<evidence type="ECO:0000313" key="12">
    <source>
        <dbReference type="Proteomes" id="UP000186308"/>
    </source>
</evidence>
<keyword evidence="4 9" id="KW-0812">Transmembrane</keyword>
<gene>
    <name evidence="11" type="ORF">SAMN05421828_1395</name>
</gene>
<evidence type="ECO:0000313" key="11">
    <source>
        <dbReference type="EMBL" id="SIR48974.1"/>
    </source>
</evidence>
<feature type="domain" description="MotA/TolQ/ExbB proton channel" evidence="10">
    <location>
        <begin position="72"/>
        <end position="192"/>
    </location>
</feature>
<keyword evidence="7 9" id="KW-0472">Membrane</keyword>
<feature type="transmembrane region" description="Helical" evidence="9">
    <location>
        <begin position="113"/>
        <end position="139"/>
    </location>
</feature>
<dbReference type="PANTHER" id="PTHR30625">
    <property type="entry name" value="PROTEIN TOLQ"/>
    <property type="match status" value="1"/>
</dbReference>
<dbReference type="Proteomes" id="UP000186308">
    <property type="component" value="Unassembled WGS sequence"/>
</dbReference>
<keyword evidence="2 8" id="KW-0813">Transport</keyword>
<dbReference type="AlphaFoldDB" id="A0A8G2FI48"/>
<dbReference type="InterPro" id="IPR050790">
    <property type="entry name" value="ExbB/TolQ_transport"/>
</dbReference>
<evidence type="ECO:0000256" key="8">
    <source>
        <dbReference type="RuleBase" id="RU004057"/>
    </source>
</evidence>
<dbReference type="GO" id="GO:0017038">
    <property type="term" value="P:protein import"/>
    <property type="evidence" value="ECO:0007669"/>
    <property type="project" value="TreeGrafter"/>
</dbReference>